<dbReference type="InterPro" id="IPR018027">
    <property type="entry name" value="Asn/Gln_amidotransferase"/>
</dbReference>
<dbReference type="InterPro" id="IPR014746">
    <property type="entry name" value="Gln_synth/guanido_kin_cat_dom"/>
</dbReference>
<evidence type="ECO:0000256" key="7">
    <source>
        <dbReference type="HAMAP-Rule" id="MF_03147"/>
    </source>
</evidence>
<dbReference type="SUPFAM" id="SSF89095">
    <property type="entry name" value="GatB/YqeY motif"/>
    <property type="match status" value="1"/>
</dbReference>
<evidence type="ECO:0000256" key="2">
    <source>
        <dbReference type="ARBA" id="ARBA00022598"/>
    </source>
</evidence>
<dbReference type="PANTHER" id="PTHR11659">
    <property type="entry name" value="GLUTAMYL-TRNA GLN AMIDOTRANSFERASE SUBUNIT B MITOCHONDRIAL AND PROKARYOTIC PET112-RELATED"/>
    <property type="match status" value="1"/>
</dbReference>
<protein>
    <recommendedName>
        <fullName evidence="7">Glutamyl-tRNA(Gln) amidotransferase subunit B, mitochondrial</fullName>
        <shortName evidence="7">Glu-AdT subunit B</shortName>
        <ecNumber evidence="7">6.3.5.-</ecNumber>
    </recommendedName>
</protein>
<reference evidence="9" key="1">
    <citation type="submission" date="2022-10" db="EMBL/GenBank/DDBJ databases">
        <title>Culturing micro-colonial fungi from biological soil crusts in the Mojave desert and describing Neophaeococcomyces mojavensis, and introducing the new genera and species Taxawa tesnikishii.</title>
        <authorList>
            <person name="Kurbessoian T."/>
            <person name="Stajich J.E."/>
        </authorList>
    </citation>
    <scope>NUCLEOTIDE SEQUENCE</scope>
    <source>
        <strain evidence="9">TK_35</strain>
    </source>
</reference>
<comment type="subunit">
    <text evidence="7">Subunit of the heterotrimeric GatCAB amidotransferase (AdT) complex, composed of A, B and C subunits.</text>
</comment>
<dbReference type="InterPro" id="IPR004413">
    <property type="entry name" value="GatB"/>
</dbReference>
<keyword evidence="5 7" id="KW-0648">Protein biosynthesis</keyword>
<keyword evidence="4 7" id="KW-0067">ATP-binding</keyword>
<dbReference type="InterPro" id="IPR003789">
    <property type="entry name" value="Asn/Gln_tRNA_amidoTrase-B-like"/>
</dbReference>
<evidence type="ECO:0000313" key="9">
    <source>
        <dbReference type="EMBL" id="KAJ9646920.1"/>
    </source>
</evidence>
<dbReference type="GO" id="GO:0030956">
    <property type="term" value="C:glutamyl-tRNA(Gln) amidotransferase complex"/>
    <property type="evidence" value="ECO:0007669"/>
    <property type="project" value="UniProtKB-UniRule"/>
</dbReference>
<keyword evidence="2 7" id="KW-0436">Ligase</keyword>
<dbReference type="SUPFAM" id="SSF55931">
    <property type="entry name" value="Glutamine synthetase/guanido kinase"/>
    <property type="match status" value="1"/>
</dbReference>
<dbReference type="SMART" id="SM00845">
    <property type="entry name" value="GatB_Yqey"/>
    <property type="match status" value="1"/>
</dbReference>
<dbReference type="Proteomes" id="UP001172681">
    <property type="component" value="Unassembled WGS sequence"/>
</dbReference>
<evidence type="ECO:0000256" key="4">
    <source>
        <dbReference type="ARBA" id="ARBA00022840"/>
    </source>
</evidence>
<dbReference type="InterPro" id="IPR017958">
    <property type="entry name" value="Gln-tRNA_amidoTrfase_suB_CS"/>
</dbReference>
<dbReference type="GO" id="GO:0032543">
    <property type="term" value="P:mitochondrial translation"/>
    <property type="evidence" value="ECO:0007669"/>
    <property type="project" value="UniProtKB-UniRule"/>
</dbReference>
<dbReference type="Pfam" id="PF02637">
    <property type="entry name" value="GatB_Yqey"/>
    <property type="match status" value="1"/>
</dbReference>
<keyword evidence="10" id="KW-1185">Reference proteome</keyword>
<comment type="similarity">
    <text evidence="1 7">Belongs to the GatB/GatE family. GatB subfamily.</text>
</comment>
<comment type="subcellular location">
    <subcellularLocation>
        <location evidence="7">Mitochondrion</location>
    </subcellularLocation>
</comment>
<accession>A0AA39D2F4</accession>
<comment type="catalytic activity">
    <reaction evidence="6 7">
        <text>L-glutamyl-tRNA(Gln) + L-glutamine + ATP + H2O = L-glutaminyl-tRNA(Gln) + L-glutamate + ADP + phosphate + H(+)</text>
        <dbReference type="Rhea" id="RHEA:17521"/>
        <dbReference type="Rhea" id="RHEA-COMP:9681"/>
        <dbReference type="Rhea" id="RHEA-COMP:9684"/>
        <dbReference type="ChEBI" id="CHEBI:15377"/>
        <dbReference type="ChEBI" id="CHEBI:15378"/>
        <dbReference type="ChEBI" id="CHEBI:29985"/>
        <dbReference type="ChEBI" id="CHEBI:30616"/>
        <dbReference type="ChEBI" id="CHEBI:43474"/>
        <dbReference type="ChEBI" id="CHEBI:58359"/>
        <dbReference type="ChEBI" id="CHEBI:78520"/>
        <dbReference type="ChEBI" id="CHEBI:78521"/>
        <dbReference type="ChEBI" id="CHEBI:456216"/>
    </reaction>
</comment>
<dbReference type="PANTHER" id="PTHR11659:SF0">
    <property type="entry name" value="GLUTAMYL-TRNA(GLN) AMIDOTRANSFERASE SUBUNIT B, MITOCHONDRIAL"/>
    <property type="match status" value="1"/>
</dbReference>
<dbReference type="PROSITE" id="PS01234">
    <property type="entry name" value="GATB"/>
    <property type="match status" value="1"/>
</dbReference>
<evidence type="ECO:0000256" key="3">
    <source>
        <dbReference type="ARBA" id="ARBA00022741"/>
    </source>
</evidence>
<gene>
    <name evidence="9" type="ORF">H2204_000612</name>
</gene>
<keyword evidence="3 7" id="KW-0547">Nucleotide-binding</keyword>
<dbReference type="EC" id="6.3.5.-" evidence="7"/>
<organism evidence="9 10">
    <name type="scientific">Knufia peltigerae</name>
    <dbReference type="NCBI Taxonomy" id="1002370"/>
    <lineage>
        <taxon>Eukaryota</taxon>
        <taxon>Fungi</taxon>
        <taxon>Dikarya</taxon>
        <taxon>Ascomycota</taxon>
        <taxon>Pezizomycotina</taxon>
        <taxon>Eurotiomycetes</taxon>
        <taxon>Chaetothyriomycetidae</taxon>
        <taxon>Chaetothyriales</taxon>
        <taxon>Trichomeriaceae</taxon>
        <taxon>Knufia</taxon>
    </lineage>
</organism>
<keyword evidence="7" id="KW-0496">Mitochondrion</keyword>
<dbReference type="GO" id="GO:0005524">
    <property type="term" value="F:ATP binding"/>
    <property type="evidence" value="ECO:0007669"/>
    <property type="project" value="UniProtKB-KW"/>
</dbReference>
<dbReference type="GO" id="GO:0050567">
    <property type="term" value="F:glutaminyl-tRNA synthase (glutamine-hydrolyzing) activity"/>
    <property type="evidence" value="ECO:0007669"/>
    <property type="project" value="UniProtKB-UniRule"/>
</dbReference>
<dbReference type="GO" id="GO:0005739">
    <property type="term" value="C:mitochondrion"/>
    <property type="evidence" value="ECO:0007669"/>
    <property type="project" value="UniProtKB-SubCell"/>
</dbReference>
<comment type="function">
    <text evidence="7">Allows the formation of correctly charged Gln-tRNA(Gln) through the transamidation of misacylated Glu-tRNA(Gln) in the mitochondria. The reaction takes place in the presence of glutamine and ATP through an activated gamma-phospho-Glu-tRNA(Gln).</text>
</comment>
<sequence>MACMRPLSARRSLPVIPYREPCVRPLVSRHVFVHLRTFHSSHARLDDAHTPLRKQLKHAAKSAKLSGSAQVSDHHDVLDDWELTVGIEIHAQLNTARKLFSCTCRVPISDQAHTDFRAAASTTPNTEPNSNVAAFDIALPGTLPVFQPAIVLPALRAALVLGCRVEPVSYFDRKHYFYHDQPAGYQITQYYHPFARRGRVTLSSDDGLLDGEIVDVRIKQVQLEQDTARSQEEDENTTLIDFNRSGHALVEIISLPDLHSPRHAAAYVRKVQALLYAVDAVTTGMELGGLRADVNVSVRRRDDTSDQGLAYAGVSGLGQRTEIKNLSTFKGIEDAITAERDRQIKLLQSGGTVEPETRGWSTTHPNETRRLRGKEGEVDYRYMPDADIPPLCFDTELVDYLFKTMPPTPEALAQRLIKQYGLSPTDSRTLESLDDGERLIYFQEVVDELLNLSYNTESLKDVGKLAGNWVLHELGSLFSVDESPWSSHRVPAQSLAHIIHHLRKGEIKGPSAKLILKLLFNGDTRRVSTIIQDEKLSFTKMSPEDYEMIASEVMNKFPDTVKDIVEKGKVGKIQFLMGQMMRHPRRSEIEPPQAEKTLRRLILGEKP</sequence>
<dbReference type="GO" id="GO:0070681">
    <property type="term" value="P:glutaminyl-tRNAGln biosynthesis via transamidation"/>
    <property type="evidence" value="ECO:0007669"/>
    <property type="project" value="UniProtKB-UniRule"/>
</dbReference>
<dbReference type="AlphaFoldDB" id="A0AA39D2F4"/>
<feature type="domain" description="Asn/Gln amidotransferase" evidence="8">
    <location>
        <begin position="440"/>
        <end position="602"/>
    </location>
</feature>
<proteinExistence type="inferred from homology"/>
<evidence type="ECO:0000256" key="6">
    <source>
        <dbReference type="ARBA" id="ARBA00047913"/>
    </source>
</evidence>
<evidence type="ECO:0000256" key="5">
    <source>
        <dbReference type="ARBA" id="ARBA00022917"/>
    </source>
</evidence>
<dbReference type="NCBIfam" id="TIGR00133">
    <property type="entry name" value="gatB"/>
    <property type="match status" value="1"/>
</dbReference>
<name>A0AA39D2F4_9EURO</name>
<dbReference type="InterPro" id="IPR017959">
    <property type="entry name" value="Asn/Gln-tRNA_amidoTrfase_suB/E"/>
</dbReference>
<dbReference type="EMBL" id="JAPDRN010000002">
    <property type="protein sequence ID" value="KAJ9646920.1"/>
    <property type="molecule type" value="Genomic_DNA"/>
</dbReference>
<evidence type="ECO:0000259" key="8">
    <source>
        <dbReference type="SMART" id="SM00845"/>
    </source>
</evidence>
<evidence type="ECO:0000256" key="1">
    <source>
        <dbReference type="ARBA" id="ARBA00005306"/>
    </source>
</evidence>
<evidence type="ECO:0000313" key="10">
    <source>
        <dbReference type="Proteomes" id="UP001172681"/>
    </source>
</evidence>
<dbReference type="InterPro" id="IPR006075">
    <property type="entry name" value="Asn/Gln-tRNA_Trfase_suB/E_cat"/>
</dbReference>
<dbReference type="NCBIfam" id="NF004012">
    <property type="entry name" value="PRK05477.1-2"/>
    <property type="match status" value="1"/>
</dbReference>
<comment type="caution">
    <text evidence="9">The sequence shown here is derived from an EMBL/GenBank/DDBJ whole genome shotgun (WGS) entry which is preliminary data.</text>
</comment>
<dbReference type="Pfam" id="PF02934">
    <property type="entry name" value="GatB_N"/>
    <property type="match status" value="1"/>
</dbReference>
<dbReference type="HAMAP" id="MF_00121">
    <property type="entry name" value="GatB"/>
    <property type="match status" value="1"/>
</dbReference>